<dbReference type="PATRIC" id="fig|866895.3.peg.4196"/>
<gene>
    <name evidence="7" type="ordered locus">HBHAL_5158</name>
</gene>
<dbReference type="Proteomes" id="UP000007397">
    <property type="component" value="Chromosome"/>
</dbReference>
<protein>
    <submittedName>
        <fullName evidence="7">ABC-type transport system permease protein (Probable substrate antibiotic)</fullName>
    </submittedName>
</protein>
<dbReference type="eggNOG" id="COG0842">
    <property type="taxonomic scope" value="Bacteria"/>
</dbReference>
<dbReference type="InterPro" id="IPR013525">
    <property type="entry name" value="ABC2_TM"/>
</dbReference>
<feature type="transmembrane region" description="Helical" evidence="5">
    <location>
        <begin position="20"/>
        <end position="41"/>
    </location>
</feature>
<dbReference type="STRING" id="866895.HBHAL_5158"/>
<feature type="domain" description="ABC-2 type transporter transmembrane" evidence="6">
    <location>
        <begin position="49"/>
        <end position="237"/>
    </location>
</feature>
<evidence type="ECO:0000313" key="8">
    <source>
        <dbReference type="Proteomes" id="UP000007397"/>
    </source>
</evidence>
<dbReference type="KEGG" id="hhd:HBHAL_5158"/>
<evidence type="ECO:0000256" key="5">
    <source>
        <dbReference type="SAM" id="Phobius"/>
    </source>
</evidence>
<dbReference type="PANTHER" id="PTHR43027">
    <property type="entry name" value="DOXORUBICIN RESISTANCE ABC TRANSPORTER PERMEASE PROTEIN DRRC-RELATED"/>
    <property type="match status" value="1"/>
</dbReference>
<organism evidence="7 8">
    <name type="scientific">Halobacillus halophilus (strain ATCC 35676 / DSM 2266 / JCM 20832 / KCTC 3685 / LMG 17431 / NBRC 102448 / NCIMB 2269)</name>
    <name type="common">Sporosarcina halophila</name>
    <dbReference type="NCBI Taxonomy" id="866895"/>
    <lineage>
        <taxon>Bacteria</taxon>
        <taxon>Bacillati</taxon>
        <taxon>Bacillota</taxon>
        <taxon>Bacilli</taxon>
        <taxon>Bacillales</taxon>
        <taxon>Bacillaceae</taxon>
        <taxon>Halobacillus</taxon>
    </lineage>
</organism>
<name>I0JTM1_HALH3</name>
<dbReference type="PIRSF" id="PIRSF006648">
    <property type="entry name" value="DrrB"/>
    <property type="match status" value="1"/>
</dbReference>
<feature type="transmembrane region" description="Helical" evidence="5">
    <location>
        <begin position="217"/>
        <end position="238"/>
    </location>
</feature>
<dbReference type="PANTHER" id="PTHR43027:SF1">
    <property type="entry name" value="DOXORUBICIN RESISTANCE ABC TRANSPORTER PERMEASE PROTEIN DRRC-RELATED"/>
    <property type="match status" value="1"/>
</dbReference>
<evidence type="ECO:0000256" key="1">
    <source>
        <dbReference type="ARBA" id="ARBA00004141"/>
    </source>
</evidence>
<dbReference type="InterPro" id="IPR000412">
    <property type="entry name" value="ABC_2_transport"/>
</dbReference>
<feature type="transmembrane region" description="Helical" evidence="5">
    <location>
        <begin position="53"/>
        <end position="77"/>
    </location>
</feature>
<reference evidence="7 8" key="1">
    <citation type="journal article" date="2013" name="Environ. Microbiol.">
        <title>Chloride and organic osmolytes: a hybrid strategy to cope with elevated salinities by the moderately halophilic, chloride-dependent bacterium Halobacillus halophilus.</title>
        <authorList>
            <person name="Saum S.H."/>
            <person name="Pfeiffer F."/>
            <person name="Palm P."/>
            <person name="Rampp M."/>
            <person name="Schuster S.C."/>
            <person name="Muller V."/>
            <person name="Oesterhelt D."/>
        </authorList>
    </citation>
    <scope>NUCLEOTIDE SEQUENCE [LARGE SCALE GENOMIC DNA]</scope>
    <source>
        <strain evidence="8">ATCC 35676 / DSM 2266 / JCM 20832 / KCTC 3685 / LMG 17431 / NBRC 102448 / NCIMB 2269</strain>
    </source>
</reference>
<keyword evidence="3 5" id="KW-1133">Transmembrane helix</keyword>
<accession>I0JTM1</accession>
<evidence type="ECO:0000256" key="4">
    <source>
        <dbReference type="ARBA" id="ARBA00023136"/>
    </source>
</evidence>
<dbReference type="Pfam" id="PF12698">
    <property type="entry name" value="ABC2_membrane_3"/>
    <property type="match status" value="1"/>
</dbReference>
<keyword evidence="4 5" id="KW-0472">Membrane</keyword>
<dbReference type="GO" id="GO:0140359">
    <property type="term" value="F:ABC-type transporter activity"/>
    <property type="evidence" value="ECO:0007669"/>
    <property type="project" value="InterPro"/>
</dbReference>
<evidence type="ECO:0000256" key="3">
    <source>
        <dbReference type="ARBA" id="ARBA00022989"/>
    </source>
</evidence>
<comment type="subcellular location">
    <subcellularLocation>
        <location evidence="1">Membrane</location>
        <topology evidence="1">Multi-pass membrane protein</topology>
    </subcellularLocation>
</comment>
<dbReference type="RefSeq" id="WP_014645375.1">
    <property type="nucleotide sequence ID" value="NC_017668.1"/>
</dbReference>
<feature type="transmembrane region" description="Helical" evidence="5">
    <location>
        <begin position="164"/>
        <end position="185"/>
    </location>
</feature>
<sequence>MKTLYKTTKIELLRMFRNKYFVVFSIIMPFAFYAIYTSSIGGSTTIEGTEWKAYFLISMTCFSLMSSSVTTMGIQLLHDRLQPWMKWLQSLPIKRWEYFMARFLSLMVLNGLIIVLLFAVAANWKNIELSLLSWVKVGAWVWGAIIPFLALGTWVSVFKTTETAAGFANLTTLGLALMGGLWMPINQMPSLMQVIGEWTPGHLYAQGAWTLLAGEHISLATIGLLILYFVLFLSGSLLTHRYLQKE</sequence>
<feature type="transmembrane region" description="Helical" evidence="5">
    <location>
        <begin position="139"/>
        <end position="157"/>
    </location>
</feature>
<dbReference type="GO" id="GO:0043190">
    <property type="term" value="C:ATP-binding cassette (ABC) transporter complex"/>
    <property type="evidence" value="ECO:0007669"/>
    <property type="project" value="InterPro"/>
</dbReference>
<feature type="transmembrane region" description="Helical" evidence="5">
    <location>
        <begin position="98"/>
        <end position="119"/>
    </location>
</feature>
<keyword evidence="2 5" id="KW-0812">Transmembrane</keyword>
<evidence type="ECO:0000259" key="6">
    <source>
        <dbReference type="Pfam" id="PF12698"/>
    </source>
</evidence>
<evidence type="ECO:0000256" key="2">
    <source>
        <dbReference type="ARBA" id="ARBA00022692"/>
    </source>
</evidence>
<proteinExistence type="predicted"/>
<evidence type="ECO:0000313" key="7">
    <source>
        <dbReference type="EMBL" id="CCG47494.1"/>
    </source>
</evidence>
<dbReference type="HOGENOM" id="CLU_039483_5_2_9"/>
<dbReference type="EMBL" id="HE717023">
    <property type="protein sequence ID" value="CCG47494.1"/>
    <property type="molecule type" value="Genomic_DNA"/>
</dbReference>
<keyword evidence="8" id="KW-1185">Reference proteome</keyword>
<dbReference type="InterPro" id="IPR052902">
    <property type="entry name" value="ABC-2_transporter"/>
</dbReference>
<dbReference type="AlphaFoldDB" id="I0JTM1"/>